<sequence>MSTSRRRSGASESCSATTSKISSTGSRPSTCHKALKSSSGSSAATSANANASTSSGAPLSPTSTAPASANSSLSGLTNTGLIWPTPSLKCFPSSLSDALARHA</sequence>
<gene>
    <name evidence="2" type="ORF">DL240_06950</name>
</gene>
<organism evidence="2 3">
    <name type="scientific">Lujinxingia litoralis</name>
    <dbReference type="NCBI Taxonomy" id="2211119"/>
    <lineage>
        <taxon>Bacteria</taxon>
        <taxon>Deltaproteobacteria</taxon>
        <taxon>Bradymonadales</taxon>
        <taxon>Lujinxingiaceae</taxon>
        <taxon>Lujinxingia</taxon>
    </lineage>
</organism>
<accession>A0A328C8Q7</accession>
<protein>
    <submittedName>
        <fullName evidence="2">Uncharacterized protein</fullName>
    </submittedName>
</protein>
<feature type="compositionally biased region" description="Polar residues" evidence="1">
    <location>
        <begin position="10"/>
        <end position="29"/>
    </location>
</feature>
<proteinExistence type="predicted"/>
<evidence type="ECO:0000256" key="1">
    <source>
        <dbReference type="SAM" id="MobiDB-lite"/>
    </source>
</evidence>
<feature type="compositionally biased region" description="Low complexity" evidence="1">
    <location>
        <begin position="37"/>
        <end position="74"/>
    </location>
</feature>
<name>A0A328C8Q7_9DELT</name>
<dbReference type="EMBL" id="QHKO01000002">
    <property type="protein sequence ID" value="RAL23880.1"/>
    <property type="molecule type" value="Genomic_DNA"/>
</dbReference>
<evidence type="ECO:0000313" key="2">
    <source>
        <dbReference type="EMBL" id="RAL23880.1"/>
    </source>
</evidence>
<comment type="caution">
    <text evidence="2">The sequence shown here is derived from an EMBL/GenBank/DDBJ whole genome shotgun (WGS) entry which is preliminary data.</text>
</comment>
<reference evidence="2 3" key="1">
    <citation type="submission" date="2018-05" db="EMBL/GenBank/DDBJ databases">
        <title>Lujinxingia marina gen. nov. sp. nov., a new facultative anaerobic member of the class Deltaproteobacteria, and proposal of Lujinxingaceae fam. nov.</title>
        <authorList>
            <person name="Li C.-M."/>
        </authorList>
    </citation>
    <scope>NUCLEOTIDE SEQUENCE [LARGE SCALE GENOMIC DNA]</scope>
    <source>
        <strain evidence="2 3">B210</strain>
    </source>
</reference>
<keyword evidence="3" id="KW-1185">Reference proteome</keyword>
<evidence type="ECO:0000313" key="3">
    <source>
        <dbReference type="Proteomes" id="UP000249169"/>
    </source>
</evidence>
<dbReference type="Proteomes" id="UP000249169">
    <property type="component" value="Unassembled WGS sequence"/>
</dbReference>
<dbReference type="AlphaFoldDB" id="A0A328C8Q7"/>
<feature type="region of interest" description="Disordered" evidence="1">
    <location>
        <begin position="1"/>
        <end position="76"/>
    </location>
</feature>